<evidence type="ECO:0000313" key="2">
    <source>
        <dbReference type="Proteomes" id="UP000292886"/>
    </source>
</evidence>
<proteinExistence type="predicted"/>
<name>A0A4P6YTX7_9LACO</name>
<dbReference type="EMBL" id="CP037940">
    <property type="protein sequence ID" value="QBO36143.1"/>
    <property type="molecule type" value="Genomic_DNA"/>
</dbReference>
<evidence type="ECO:0000313" key="1">
    <source>
        <dbReference type="EMBL" id="QBO36143.1"/>
    </source>
</evidence>
<dbReference type="RefSeq" id="WP_133363221.1">
    <property type="nucleotide sequence ID" value="NZ_CP037940.1"/>
</dbReference>
<dbReference type="KEGG" id="wei:EQG49_06560"/>
<sequence length="197" mass="22729">MKVNIFDTTRIVNFANIAGKSQTNLSLMIFDIDGILYPKKDGNKIGKYIDYTYMKTLSSQVSGLVKIENDVVSLYDETSEIFDKFYNSDIESIEVGIFRTFGHGGPLLFGDNKYWTFIYFNLGDKEYYFVSHSLSLAVLIVNNKVFDGIKVEDPLNLKTISQTFDERMLQNYFDKNYVDIIKNTNYPEYMTMLGTAF</sequence>
<protein>
    <submittedName>
        <fullName evidence="1">Uncharacterized protein</fullName>
    </submittedName>
</protein>
<accession>A0A4P6YTX7</accession>
<reference evidence="2" key="1">
    <citation type="submission" date="2019-03" db="EMBL/GenBank/DDBJ databases">
        <title>Weissella sp. 26KH-42 Genome sequencing.</title>
        <authorList>
            <person name="Heo J."/>
            <person name="Kim S.-J."/>
            <person name="Kim J.-S."/>
            <person name="Hong S.-B."/>
            <person name="Kwon S.-W."/>
        </authorList>
    </citation>
    <scope>NUCLEOTIDE SEQUENCE [LARGE SCALE GENOMIC DNA]</scope>
    <source>
        <strain evidence="2">26KH-42</strain>
    </source>
</reference>
<organism evidence="1 2">
    <name type="scientific">Periweissella cryptocerci</name>
    <dbReference type="NCBI Taxonomy" id="2506420"/>
    <lineage>
        <taxon>Bacteria</taxon>
        <taxon>Bacillati</taxon>
        <taxon>Bacillota</taxon>
        <taxon>Bacilli</taxon>
        <taxon>Lactobacillales</taxon>
        <taxon>Lactobacillaceae</taxon>
        <taxon>Periweissella</taxon>
    </lineage>
</organism>
<dbReference type="AlphaFoldDB" id="A0A4P6YTX7"/>
<keyword evidence="2" id="KW-1185">Reference proteome</keyword>
<dbReference type="OrthoDB" id="2289077at2"/>
<gene>
    <name evidence="1" type="ORF">EQG49_06560</name>
</gene>
<dbReference type="Proteomes" id="UP000292886">
    <property type="component" value="Chromosome"/>
</dbReference>